<name>A0A819IBQ1_9BILA</name>
<evidence type="ECO:0000256" key="2">
    <source>
        <dbReference type="ARBA" id="ARBA00022723"/>
    </source>
</evidence>
<organism evidence="8 9">
    <name type="scientific">Rotaria magnacalcarata</name>
    <dbReference type="NCBI Taxonomy" id="392030"/>
    <lineage>
        <taxon>Eukaryota</taxon>
        <taxon>Metazoa</taxon>
        <taxon>Spiralia</taxon>
        <taxon>Gnathifera</taxon>
        <taxon>Rotifera</taxon>
        <taxon>Eurotatoria</taxon>
        <taxon>Bdelloidea</taxon>
        <taxon>Philodinida</taxon>
        <taxon>Philodinidae</taxon>
        <taxon>Rotaria</taxon>
    </lineage>
</organism>
<dbReference type="GO" id="GO:0051537">
    <property type="term" value="F:2 iron, 2 sulfur cluster binding"/>
    <property type="evidence" value="ECO:0007669"/>
    <property type="project" value="UniProtKB-UniRule"/>
</dbReference>
<dbReference type="Proteomes" id="UP000663866">
    <property type="component" value="Unassembled WGS sequence"/>
</dbReference>
<evidence type="ECO:0000256" key="3">
    <source>
        <dbReference type="ARBA" id="ARBA00023004"/>
    </source>
</evidence>
<keyword evidence="5" id="KW-0256">Endoplasmic reticulum</keyword>
<comment type="caution">
    <text evidence="8">The sequence shown here is derived from an EMBL/GenBank/DDBJ whole genome shotgun (WGS) entry which is preliminary data.</text>
</comment>
<reference evidence="8" key="1">
    <citation type="submission" date="2021-02" db="EMBL/GenBank/DDBJ databases">
        <authorList>
            <person name="Nowell W R."/>
        </authorList>
    </citation>
    <scope>NUCLEOTIDE SEQUENCE</scope>
</reference>
<dbReference type="FunFam" id="3.40.5.90:FF:000001">
    <property type="entry name" value="CDGSH iron-sulfur domain-containing protein 1"/>
    <property type="match status" value="1"/>
</dbReference>
<dbReference type="PANTHER" id="PTHR13680:SF5">
    <property type="entry name" value="CDGSH IRON-SULFUR DOMAIN-CONTAINING PROTEIN 1"/>
    <property type="match status" value="1"/>
</dbReference>
<dbReference type="Gene3D" id="3.40.5.90">
    <property type="entry name" value="CDGSH iron-sulfur domain, mitoNEET-type"/>
    <property type="match status" value="1"/>
</dbReference>
<sequence length="166" mass="17574">MSAHNIPAGTPVKVPEAPGGYHIVSGSGQFIATDGPSVTTRTRIGGGSSASMLPGAQTPHDKNQLTNKTAKMDPSKTTDAASSESKPEHINKAIKKDVDKVVDKYDIEEVTGQCDAASNKTVSYCRCWKSKKFPLCDGSHNAWNKETGDNVGPLVLTKKTVNSTDS</sequence>
<accession>A0A819IBQ1</accession>
<proteinExistence type="inferred from homology"/>
<evidence type="ECO:0000256" key="1">
    <source>
        <dbReference type="ARBA" id="ARBA00022714"/>
    </source>
</evidence>
<evidence type="ECO:0000313" key="8">
    <source>
        <dbReference type="EMBL" id="CAF3912263.1"/>
    </source>
</evidence>
<evidence type="ECO:0000313" key="9">
    <source>
        <dbReference type="Proteomes" id="UP000663866"/>
    </source>
</evidence>
<protein>
    <recommendedName>
        <fullName evidence="5">CDGSH iron-sulfur domain-containing protein 2 homologue</fullName>
    </recommendedName>
</protein>
<dbReference type="InterPro" id="IPR042216">
    <property type="entry name" value="MitoNEET_CISD"/>
</dbReference>
<feature type="region of interest" description="Disordered" evidence="6">
    <location>
        <begin position="1"/>
        <end position="92"/>
    </location>
</feature>
<dbReference type="PANTHER" id="PTHR13680">
    <property type="entry name" value="CDGSH IRON-SULFUR DOMAIN-CONTAINING PROTEIN 1"/>
    <property type="match status" value="1"/>
</dbReference>
<dbReference type="InterPro" id="IPR018967">
    <property type="entry name" value="FeS-contain_CDGSH-typ"/>
</dbReference>
<dbReference type="GO" id="GO:0046872">
    <property type="term" value="F:metal ion binding"/>
    <property type="evidence" value="ECO:0007669"/>
    <property type="project" value="UniProtKB-UniRule"/>
</dbReference>
<dbReference type="GO" id="GO:0010506">
    <property type="term" value="P:regulation of autophagy"/>
    <property type="evidence" value="ECO:0007669"/>
    <property type="project" value="UniProtKB-UniRule"/>
</dbReference>
<keyword evidence="1 5" id="KW-0001">2Fe-2S</keyword>
<dbReference type="GO" id="GO:0005741">
    <property type="term" value="C:mitochondrial outer membrane"/>
    <property type="evidence" value="ECO:0007669"/>
    <property type="project" value="TreeGrafter"/>
</dbReference>
<dbReference type="GO" id="GO:0005789">
    <property type="term" value="C:endoplasmic reticulum membrane"/>
    <property type="evidence" value="ECO:0007669"/>
    <property type="project" value="UniProtKB-SubCell"/>
</dbReference>
<dbReference type="Pfam" id="PF09360">
    <property type="entry name" value="zf-CDGSH"/>
    <property type="match status" value="1"/>
</dbReference>
<evidence type="ECO:0000256" key="5">
    <source>
        <dbReference type="RuleBase" id="RU369084"/>
    </source>
</evidence>
<evidence type="ECO:0000256" key="6">
    <source>
        <dbReference type="SAM" id="MobiDB-lite"/>
    </source>
</evidence>
<feature type="compositionally biased region" description="Polar residues" evidence="6">
    <location>
        <begin position="26"/>
        <end position="42"/>
    </location>
</feature>
<dbReference type="EMBL" id="CAJOBG010001273">
    <property type="protein sequence ID" value="CAF3912263.1"/>
    <property type="molecule type" value="Genomic_DNA"/>
</dbReference>
<evidence type="ECO:0000259" key="7">
    <source>
        <dbReference type="SMART" id="SM00704"/>
    </source>
</evidence>
<evidence type="ECO:0000256" key="4">
    <source>
        <dbReference type="ARBA" id="ARBA00023014"/>
    </source>
</evidence>
<comment type="similarity">
    <text evidence="5">Belongs to the CISD protein family. CISD2 subfamily.</text>
</comment>
<dbReference type="AlphaFoldDB" id="A0A819IBQ1"/>
<keyword evidence="4 5" id="KW-0411">Iron-sulfur</keyword>
<dbReference type="InterPro" id="IPR045131">
    <property type="entry name" value="CISD1/2"/>
</dbReference>
<keyword evidence="9" id="KW-1185">Reference proteome</keyword>
<feature type="domain" description="Iron-binding zinc finger CDGSH type" evidence="7">
    <location>
        <begin position="100"/>
        <end position="146"/>
    </location>
</feature>
<comment type="subcellular location">
    <subcellularLocation>
        <location evidence="5">Endoplasmic reticulum membrane</location>
        <topology evidence="5">Single-pass membrane protein</topology>
    </subcellularLocation>
</comment>
<keyword evidence="3 5" id="KW-0408">Iron</keyword>
<keyword evidence="2 5" id="KW-0479">Metal-binding</keyword>
<dbReference type="SMART" id="SM00704">
    <property type="entry name" value="ZnF_CDGSH"/>
    <property type="match status" value="1"/>
</dbReference>
<gene>
    <name evidence="8" type="ORF">OVN521_LOCUS10107</name>
</gene>
<comment type="cofactor">
    <cofactor evidence="5">
        <name>[2Fe-2S] cluster</name>
        <dbReference type="ChEBI" id="CHEBI:190135"/>
    </cofactor>
    <text evidence="5">Binds 1 [2Fe-2S] cluster.</text>
</comment>